<keyword evidence="3" id="KW-0808">Transferase</keyword>
<evidence type="ECO:0000313" key="3">
    <source>
        <dbReference type="EMBL" id="ODN01874.1"/>
    </source>
</evidence>
<dbReference type="Gene3D" id="1.10.510.10">
    <property type="entry name" value="Transferase(Phosphotransferase) domain 1"/>
    <property type="match status" value="1"/>
</dbReference>
<dbReference type="InterPro" id="IPR050235">
    <property type="entry name" value="CK1_Ser-Thr_kinase"/>
</dbReference>
<dbReference type="EMBL" id="LJIJ01000136">
    <property type="protein sequence ID" value="ODN01874.1"/>
    <property type="molecule type" value="Genomic_DNA"/>
</dbReference>
<dbReference type="SUPFAM" id="SSF56112">
    <property type="entry name" value="Protein kinase-like (PK-like)"/>
    <property type="match status" value="1"/>
</dbReference>
<gene>
    <name evidence="3" type="ORF">Ocin01_04813</name>
</gene>
<dbReference type="InterPro" id="IPR008271">
    <property type="entry name" value="Ser/Thr_kinase_AS"/>
</dbReference>
<name>A0A1D2N9F3_ORCCI</name>
<evidence type="ECO:0000256" key="1">
    <source>
        <dbReference type="ARBA" id="ARBA00012513"/>
    </source>
</evidence>
<sequence>MLADQLLTAVEYLHGKSFIHRDIKPENFLMGVGPNRNKVFMIDFGFAKRYRDQRTRWHISKSRNNPLIGTARYCSINTHEGKEQSRRDDLESLGYMLIYFLRGSLPWQGLKGANKKQRYNKIMECKISTSIEELCKDIPKEFGTYIFYCRCLKFDERPDYKYLRQLFQILFKRRGYQNDNTFDWTFLEEKESKLDPAGPSTA</sequence>
<keyword evidence="3" id="KW-0418">Kinase</keyword>
<dbReference type="GO" id="GO:0004674">
    <property type="term" value="F:protein serine/threonine kinase activity"/>
    <property type="evidence" value="ECO:0007669"/>
    <property type="project" value="UniProtKB-EC"/>
</dbReference>
<dbReference type="OMA" id="RTRWHIS"/>
<dbReference type="PROSITE" id="PS50011">
    <property type="entry name" value="PROTEIN_KINASE_DOM"/>
    <property type="match status" value="1"/>
</dbReference>
<dbReference type="Pfam" id="PF00069">
    <property type="entry name" value="Pkinase"/>
    <property type="match status" value="1"/>
</dbReference>
<dbReference type="Proteomes" id="UP000094527">
    <property type="component" value="Unassembled WGS sequence"/>
</dbReference>
<dbReference type="PANTHER" id="PTHR11909">
    <property type="entry name" value="CASEIN KINASE-RELATED"/>
    <property type="match status" value="1"/>
</dbReference>
<reference evidence="3 4" key="1">
    <citation type="journal article" date="2016" name="Genome Biol. Evol.">
        <title>Gene Family Evolution Reflects Adaptation to Soil Environmental Stressors in the Genome of the Collembolan Orchesella cincta.</title>
        <authorList>
            <person name="Faddeeva-Vakhrusheva A."/>
            <person name="Derks M.F."/>
            <person name="Anvar S.Y."/>
            <person name="Agamennone V."/>
            <person name="Suring W."/>
            <person name="Smit S."/>
            <person name="van Straalen N.M."/>
            <person name="Roelofs D."/>
        </authorList>
    </citation>
    <scope>NUCLEOTIDE SEQUENCE [LARGE SCALE GENOMIC DNA]</scope>
    <source>
        <tissue evidence="3">Mixed pool</tissue>
    </source>
</reference>
<proteinExistence type="predicted"/>
<evidence type="ECO:0000313" key="4">
    <source>
        <dbReference type="Proteomes" id="UP000094527"/>
    </source>
</evidence>
<dbReference type="InterPro" id="IPR011009">
    <property type="entry name" value="Kinase-like_dom_sf"/>
</dbReference>
<dbReference type="PROSITE" id="PS00108">
    <property type="entry name" value="PROTEIN_KINASE_ST"/>
    <property type="match status" value="1"/>
</dbReference>
<dbReference type="OrthoDB" id="5800476at2759"/>
<dbReference type="InterPro" id="IPR000719">
    <property type="entry name" value="Prot_kinase_dom"/>
</dbReference>
<comment type="caution">
    <text evidence="3">The sequence shown here is derived from an EMBL/GenBank/DDBJ whole genome shotgun (WGS) entry which is preliminary data.</text>
</comment>
<accession>A0A1D2N9F3</accession>
<keyword evidence="4" id="KW-1185">Reference proteome</keyword>
<dbReference type="STRING" id="48709.A0A1D2N9F3"/>
<dbReference type="GO" id="GO:0005524">
    <property type="term" value="F:ATP binding"/>
    <property type="evidence" value="ECO:0007669"/>
    <property type="project" value="InterPro"/>
</dbReference>
<protein>
    <recommendedName>
        <fullName evidence="1">non-specific serine/threonine protein kinase</fullName>
        <ecNumber evidence="1">2.7.11.1</ecNumber>
    </recommendedName>
</protein>
<evidence type="ECO:0000259" key="2">
    <source>
        <dbReference type="PROSITE" id="PS50011"/>
    </source>
</evidence>
<feature type="domain" description="Protein kinase" evidence="2">
    <location>
        <begin position="1"/>
        <end position="171"/>
    </location>
</feature>
<dbReference type="EC" id="2.7.11.1" evidence="1"/>
<dbReference type="AlphaFoldDB" id="A0A1D2N9F3"/>
<organism evidence="3 4">
    <name type="scientific">Orchesella cincta</name>
    <name type="common">Springtail</name>
    <name type="synonym">Podura cincta</name>
    <dbReference type="NCBI Taxonomy" id="48709"/>
    <lineage>
        <taxon>Eukaryota</taxon>
        <taxon>Metazoa</taxon>
        <taxon>Ecdysozoa</taxon>
        <taxon>Arthropoda</taxon>
        <taxon>Hexapoda</taxon>
        <taxon>Collembola</taxon>
        <taxon>Entomobryomorpha</taxon>
        <taxon>Entomobryoidea</taxon>
        <taxon>Orchesellidae</taxon>
        <taxon>Orchesellinae</taxon>
        <taxon>Orchesella</taxon>
    </lineage>
</organism>
<dbReference type="CDD" id="cd14016">
    <property type="entry name" value="STKc_CK1"/>
    <property type="match status" value="1"/>
</dbReference>